<comment type="caution">
    <text evidence="2">The sequence shown here is derived from an EMBL/GenBank/DDBJ whole genome shotgun (WGS) entry which is preliminary data.</text>
</comment>
<dbReference type="InterPro" id="IPR037401">
    <property type="entry name" value="SnoaL-like"/>
</dbReference>
<dbReference type="InterPro" id="IPR009959">
    <property type="entry name" value="Cyclase_SnoaL-like"/>
</dbReference>
<proteinExistence type="predicted"/>
<keyword evidence="3" id="KW-1185">Reference proteome</keyword>
<accession>A0ABP4C1X7</accession>
<dbReference type="InterPro" id="IPR032710">
    <property type="entry name" value="NTF2-like_dom_sf"/>
</dbReference>
<gene>
    <name evidence="2" type="ORF">GCM10009554_73230</name>
</gene>
<dbReference type="SUPFAM" id="SSF54427">
    <property type="entry name" value="NTF2-like"/>
    <property type="match status" value="1"/>
</dbReference>
<dbReference type="RefSeq" id="WP_343981391.1">
    <property type="nucleotide sequence ID" value="NZ_BAAAHK010000020.1"/>
</dbReference>
<reference evidence="3" key="1">
    <citation type="journal article" date="2019" name="Int. J. Syst. Evol. Microbiol.">
        <title>The Global Catalogue of Microorganisms (GCM) 10K type strain sequencing project: providing services to taxonomists for standard genome sequencing and annotation.</title>
        <authorList>
            <consortium name="The Broad Institute Genomics Platform"/>
            <consortium name="The Broad Institute Genome Sequencing Center for Infectious Disease"/>
            <person name="Wu L."/>
            <person name="Ma J."/>
        </authorList>
    </citation>
    <scope>NUCLEOTIDE SEQUENCE [LARGE SCALE GENOMIC DNA]</scope>
    <source>
        <strain evidence="3">JCM 10977</strain>
    </source>
</reference>
<evidence type="ECO:0000259" key="1">
    <source>
        <dbReference type="Pfam" id="PF12680"/>
    </source>
</evidence>
<evidence type="ECO:0000313" key="2">
    <source>
        <dbReference type="EMBL" id="GAA0959475.1"/>
    </source>
</evidence>
<dbReference type="Proteomes" id="UP001500542">
    <property type="component" value="Unassembled WGS sequence"/>
</dbReference>
<dbReference type="Gene3D" id="3.10.450.50">
    <property type="match status" value="1"/>
</dbReference>
<dbReference type="Pfam" id="PF12680">
    <property type="entry name" value="SnoaL_2"/>
    <property type="match status" value="1"/>
</dbReference>
<protein>
    <recommendedName>
        <fullName evidence="1">SnoaL-like domain-containing protein</fullName>
    </recommendedName>
</protein>
<dbReference type="PANTHER" id="PTHR38436:SF1">
    <property type="entry name" value="ESTER CYCLASE"/>
    <property type="match status" value="1"/>
</dbReference>
<dbReference type="PANTHER" id="PTHR38436">
    <property type="entry name" value="POLYKETIDE CYCLASE SNOAL-LIKE DOMAIN"/>
    <property type="match status" value="1"/>
</dbReference>
<sequence>MESTRAVELVEAFWHEVWNAADPAAVDRFVTEDFVITNAGRDIVGREAFKSWIAAFLAELPDLRLEVIETFANADGSRVASRWRITGTNNGYHHTAAIGDPISFTGTAVWQVSEDGKLLHNWVERSAPVAA</sequence>
<evidence type="ECO:0000313" key="3">
    <source>
        <dbReference type="Proteomes" id="UP001500542"/>
    </source>
</evidence>
<feature type="domain" description="SnoaL-like" evidence="1">
    <location>
        <begin position="10"/>
        <end position="118"/>
    </location>
</feature>
<name>A0ABP4C1X7_9ACTN</name>
<dbReference type="EMBL" id="BAAAHK010000020">
    <property type="protein sequence ID" value="GAA0959475.1"/>
    <property type="molecule type" value="Genomic_DNA"/>
</dbReference>
<organism evidence="2 3">
    <name type="scientific">Kribbella koreensis</name>
    <dbReference type="NCBI Taxonomy" id="57909"/>
    <lineage>
        <taxon>Bacteria</taxon>
        <taxon>Bacillati</taxon>
        <taxon>Actinomycetota</taxon>
        <taxon>Actinomycetes</taxon>
        <taxon>Propionibacteriales</taxon>
        <taxon>Kribbellaceae</taxon>
        <taxon>Kribbella</taxon>
    </lineage>
</organism>